<evidence type="ECO:0000256" key="5">
    <source>
        <dbReference type="ARBA" id="ARBA00022694"/>
    </source>
</evidence>
<gene>
    <name evidence="8" type="ORF">J2S00_000907</name>
</gene>
<protein>
    <recommendedName>
        <fullName evidence="6">Putative tRNA (cytidine(34)-2'-O)-methyltransferase</fullName>
        <ecNumber evidence="6">2.1.1.207</ecNumber>
    </recommendedName>
    <alternativeName>
        <fullName evidence="6">tRNA (cytidine/uridine-2'-O-)-methyltransferase</fullName>
    </alternativeName>
</protein>
<reference evidence="8 9" key="1">
    <citation type="submission" date="2023-07" db="EMBL/GenBank/DDBJ databases">
        <title>Genomic Encyclopedia of Type Strains, Phase IV (KMG-IV): sequencing the most valuable type-strain genomes for metagenomic binning, comparative biology and taxonomic classification.</title>
        <authorList>
            <person name="Goeker M."/>
        </authorList>
    </citation>
    <scope>NUCLEOTIDE SEQUENCE [LARGE SCALE GENOMIC DNA]</scope>
    <source>
        <strain evidence="8 9">DSM 17740</strain>
    </source>
</reference>
<evidence type="ECO:0000256" key="2">
    <source>
        <dbReference type="ARBA" id="ARBA00022603"/>
    </source>
</evidence>
<keyword evidence="3 6" id="KW-0808">Transferase</keyword>
<evidence type="ECO:0000259" key="7">
    <source>
        <dbReference type="Pfam" id="PF00588"/>
    </source>
</evidence>
<dbReference type="InterPro" id="IPR029026">
    <property type="entry name" value="tRNA_m1G_MTases_N"/>
</dbReference>
<dbReference type="GO" id="GO:0032259">
    <property type="term" value="P:methylation"/>
    <property type="evidence" value="ECO:0007669"/>
    <property type="project" value="UniProtKB-KW"/>
</dbReference>
<feature type="binding site" evidence="6">
    <location>
        <position position="122"/>
    </location>
    <ligand>
        <name>S-adenosyl-L-methionine</name>
        <dbReference type="ChEBI" id="CHEBI:59789"/>
    </ligand>
</feature>
<organism evidence="8 9">
    <name type="scientific">Caldalkalibacillus uzonensis</name>
    <dbReference type="NCBI Taxonomy" id="353224"/>
    <lineage>
        <taxon>Bacteria</taxon>
        <taxon>Bacillati</taxon>
        <taxon>Bacillota</taxon>
        <taxon>Bacilli</taxon>
        <taxon>Bacillales</taxon>
        <taxon>Bacillaceae</taxon>
        <taxon>Caldalkalibacillus</taxon>
    </lineage>
</organism>
<dbReference type="CDD" id="cd18094">
    <property type="entry name" value="SpoU-like_TrmL"/>
    <property type="match status" value="1"/>
</dbReference>
<feature type="binding site" evidence="6">
    <location>
        <position position="101"/>
    </location>
    <ligand>
        <name>S-adenosyl-L-methionine</name>
        <dbReference type="ChEBI" id="CHEBI:59789"/>
    </ligand>
</feature>
<dbReference type="EMBL" id="JAUSUQ010000002">
    <property type="protein sequence ID" value="MDQ0338124.1"/>
    <property type="molecule type" value="Genomic_DNA"/>
</dbReference>
<dbReference type="InterPro" id="IPR016914">
    <property type="entry name" value="TrmL"/>
</dbReference>
<dbReference type="Pfam" id="PF00588">
    <property type="entry name" value="SpoU_methylase"/>
    <property type="match status" value="1"/>
</dbReference>
<dbReference type="NCBIfam" id="TIGR00185">
    <property type="entry name" value="tRNA_yibK_trmL"/>
    <property type="match status" value="1"/>
</dbReference>
<keyword evidence="1 6" id="KW-0963">Cytoplasm</keyword>
<dbReference type="EC" id="2.1.1.207" evidence="6"/>
<dbReference type="PANTHER" id="PTHR42971">
    <property type="entry name" value="TRNA (CYTIDINE(34)-2'-O)-METHYLTRANSFERASE"/>
    <property type="match status" value="1"/>
</dbReference>
<comment type="similarity">
    <text evidence="6">Belongs to the class IV-like SAM-binding methyltransferase superfamily. RNA methyltransferase TrmH family. TrmL subfamily.</text>
</comment>
<evidence type="ECO:0000313" key="9">
    <source>
        <dbReference type="Proteomes" id="UP001232445"/>
    </source>
</evidence>
<feature type="binding site" evidence="6">
    <location>
        <position position="131"/>
    </location>
    <ligand>
        <name>S-adenosyl-L-methionine</name>
        <dbReference type="ChEBI" id="CHEBI:59789"/>
    </ligand>
</feature>
<dbReference type="PIRSF" id="PIRSF029256">
    <property type="entry name" value="SpoU_TrmH_prd"/>
    <property type="match status" value="1"/>
</dbReference>
<proteinExistence type="inferred from homology"/>
<dbReference type="PANTHER" id="PTHR42971:SF1">
    <property type="entry name" value="TRNA (CYTIDINE(34)-2'-O)-METHYLTRANSFERASE"/>
    <property type="match status" value="1"/>
</dbReference>
<feature type="domain" description="tRNA/rRNA methyltransferase SpoU type" evidence="7">
    <location>
        <begin position="3"/>
        <end position="143"/>
    </location>
</feature>
<comment type="catalytic activity">
    <reaction evidence="6">
        <text>5-carboxymethylaminomethyluridine(34) in tRNA(Leu) + S-adenosyl-L-methionine = 5-carboxymethylaminomethyl-2'-O-methyluridine(34) in tRNA(Leu) + S-adenosyl-L-homocysteine + H(+)</text>
        <dbReference type="Rhea" id="RHEA:43088"/>
        <dbReference type="Rhea" id="RHEA-COMP:10333"/>
        <dbReference type="Rhea" id="RHEA-COMP:10334"/>
        <dbReference type="ChEBI" id="CHEBI:15378"/>
        <dbReference type="ChEBI" id="CHEBI:57856"/>
        <dbReference type="ChEBI" id="CHEBI:59789"/>
        <dbReference type="ChEBI" id="CHEBI:74508"/>
        <dbReference type="ChEBI" id="CHEBI:74511"/>
        <dbReference type="EC" id="2.1.1.207"/>
    </reaction>
</comment>
<comment type="catalytic activity">
    <reaction evidence="6">
        <text>cytidine(34) in tRNA + S-adenosyl-L-methionine = 2'-O-methylcytidine(34) in tRNA + S-adenosyl-L-homocysteine + H(+)</text>
        <dbReference type="Rhea" id="RHEA:43084"/>
        <dbReference type="Rhea" id="RHEA-COMP:10331"/>
        <dbReference type="Rhea" id="RHEA-COMP:10332"/>
        <dbReference type="ChEBI" id="CHEBI:15378"/>
        <dbReference type="ChEBI" id="CHEBI:57856"/>
        <dbReference type="ChEBI" id="CHEBI:59789"/>
        <dbReference type="ChEBI" id="CHEBI:74495"/>
        <dbReference type="ChEBI" id="CHEBI:82748"/>
        <dbReference type="EC" id="2.1.1.207"/>
    </reaction>
</comment>
<name>A0ABU0CNZ3_9BACI</name>
<feature type="binding site" evidence="6">
    <location>
        <position position="79"/>
    </location>
    <ligand>
        <name>S-adenosyl-L-methionine</name>
        <dbReference type="ChEBI" id="CHEBI:59789"/>
    </ligand>
</feature>
<comment type="caution">
    <text evidence="8">The sequence shown here is derived from an EMBL/GenBank/DDBJ whole genome shotgun (WGS) entry which is preliminary data.</text>
</comment>
<evidence type="ECO:0000256" key="3">
    <source>
        <dbReference type="ARBA" id="ARBA00022679"/>
    </source>
</evidence>
<evidence type="ECO:0000256" key="6">
    <source>
        <dbReference type="HAMAP-Rule" id="MF_01885"/>
    </source>
</evidence>
<keyword evidence="5 6" id="KW-0819">tRNA processing</keyword>
<dbReference type="RefSeq" id="WP_307335962.1">
    <property type="nucleotide sequence ID" value="NZ_JAUSUQ010000002.1"/>
</dbReference>
<dbReference type="HAMAP" id="MF_01885">
    <property type="entry name" value="tRNA_methyltr_TrmL"/>
    <property type="match status" value="1"/>
</dbReference>
<keyword evidence="4 6" id="KW-0949">S-adenosyl-L-methionine</keyword>
<evidence type="ECO:0000256" key="1">
    <source>
        <dbReference type="ARBA" id="ARBA00022490"/>
    </source>
</evidence>
<dbReference type="InterPro" id="IPR029028">
    <property type="entry name" value="Alpha/beta_knot_MTases"/>
</dbReference>
<evidence type="ECO:0000313" key="8">
    <source>
        <dbReference type="EMBL" id="MDQ0338124.1"/>
    </source>
</evidence>
<keyword evidence="2 6" id="KW-0489">Methyltransferase</keyword>
<dbReference type="Proteomes" id="UP001232445">
    <property type="component" value="Unassembled WGS sequence"/>
</dbReference>
<comment type="subcellular location">
    <subcellularLocation>
        <location evidence="6">Cytoplasm</location>
    </subcellularLocation>
</comment>
<evidence type="ECO:0000256" key="4">
    <source>
        <dbReference type="ARBA" id="ARBA00022691"/>
    </source>
</evidence>
<accession>A0ABU0CNZ3</accession>
<dbReference type="SUPFAM" id="SSF75217">
    <property type="entry name" value="alpha/beta knot"/>
    <property type="match status" value="1"/>
</dbReference>
<sequence>MSFHIVLYQPEIPYNTGNIARTCAATQTPLHIIRPMGFSTDDRMLKRAGCDYWHSVEIHYYDSMDELLAKYAGHRFFFVETRAPRVYTEVQYQDGDFFVFGKETTGIPPEILEQHKDTWVRIPMSMEHVRSLNLSNTAAIMVYEALRQVSFFGLE</sequence>
<comment type="function">
    <text evidence="6">Could methylate the ribose at the nucleotide 34 wobble position in tRNA.</text>
</comment>
<dbReference type="Gene3D" id="3.40.1280.10">
    <property type="match status" value="1"/>
</dbReference>
<dbReference type="GO" id="GO:0008168">
    <property type="term" value="F:methyltransferase activity"/>
    <property type="evidence" value="ECO:0007669"/>
    <property type="project" value="UniProtKB-KW"/>
</dbReference>
<keyword evidence="9" id="KW-1185">Reference proteome</keyword>
<dbReference type="InterPro" id="IPR001537">
    <property type="entry name" value="SpoU_MeTrfase"/>
</dbReference>